<dbReference type="Proteomes" id="UP000294325">
    <property type="component" value="Chromosome"/>
</dbReference>
<dbReference type="KEGG" id="nwr:E3U44_11405"/>
<protein>
    <recommendedName>
        <fullName evidence="1">Transposase IS701-like DDE domain-containing protein</fullName>
    </recommendedName>
</protein>
<evidence type="ECO:0000313" key="3">
    <source>
        <dbReference type="Proteomes" id="UP000294325"/>
    </source>
</evidence>
<sequence>MKGPPLPAEIIAILSAFAPVMRVTTWLKAEILLIGAFLCQGPRRISSILRVLGKSNERRFEKYHRVLNRDKGSCALCAKILLGLWVALLPADFPIIIAVDETLERRKGKMIKAKGCYRDAVRSTERRVVKCFGLKWICMALIIPLPWNERPWALPFLTVLAPSKAANERRNREQRTVVDWTVVMLRLVSRWLRKSWILVGDGAYACIELGHHCRKHGVTLISILRRDVNLYEFPEPPRPGKRGRKSTKGKPIAKLKDMAKDAGQNWTESGITGYGGKKKSIKYLTGVNLWYKAGEVPLPVRWVLVIDPDNPERPEAFFSTDTEMSPEQIVEHFVLRWNIEVTFEKSRAHMGIETQRQWSDKAIGRTTPVLMGLYSLACVIAKEMSQTMKLNAEVTAWYNKEGQATFSDVIAFVRRSIWAAKFFLNSKSTDKSIKLPRQELDFLINQLVMAA</sequence>
<gene>
    <name evidence="2" type="ORF">E3U44_11405</name>
</gene>
<dbReference type="EMBL" id="CP038033">
    <property type="protein sequence ID" value="QBQ55051.1"/>
    <property type="molecule type" value="Genomic_DNA"/>
</dbReference>
<dbReference type="SUPFAM" id="SSF53098">
    <property type="entry name" value="Ribonuclease H-like"/>
    <property type="match status" value="1"/>
</dbReference>
<proteinExistence type="predicted"/>
<dbReference type="InterPro" id="IPR012337">
    <property type="entry name" value="RNaseH-like_sf"/>
</dbReference>
<dbReference type="Pfam" id="PF13546">
    <property type="entry name" value="DDE_5"/>
    <property type="match status" value="1"/>
</dbReference>
<evidence type="ECO:0000259" key="1">
    <source>
        <dbReference type="Pfam" id="PF13546"/>
    </source>
</evidence>
<dbReference type="InterPro" id="IPR038721">
    <property type="entry name" value="IS701-like_DDE_dom"/>
</dbReference>
<dbReference type="AlphaFoldDB" id="A0A4P7BYB7"/>
<feature type="domain" description="Transposase IS701-like DDE" evidence="1">
    <location>
        <begin position="28"/>
        <end position="259"/>
    </location>
</feature>
<accession>A0A4P7BYB7</accession>
<reference evidence="2 3" key="1">
    <citation type="submission" date="2019-03" db="EMBL/GenBank/DDBJ databases">
        <title>The genome sequence of Nitrosococcus wardiae strain D1FHST reveals the archetypal metabolic capacity of ammonia-oxidizing Gammaproteobacteria.</title>
        <authorList>
            <person name="Wang L."/>
            <person name="Lim C.K."/>
            <person name="Hanson T.E."/>
            <person name="Dang H."/>
            <person name="Klotz M.G."/>
        </authorList>
    </citation>
    <scope>NUCLEOTIDE SEQUENCE [LARGE SCALE GENOMIC DNA]</scope>
    <source>
        <strain evidence="2 3">D1FHS</strain>
    </source>
</reference>
<organism evidence="2 3">
    <name type="scientific">Nitrosococcus wardiae</name>
    <dbReference type="NCBI Taxonomy" id="1814290"/>
    <lineage>
        <taxon>Bacteria</taxon>
        <taxon>Pseudomonadati</taxon>
        <taxon>Pseudomonadota</taxon>
        <taxon>Gammaproteobacteria</taxon>
        <taxon>Chromatiales</taxon>
        <taxon>Chromatiaceae</taxon>
        <taxon>Nitrosococcus</taxon>
    </lineage>
</organism>
<name>A0A4P7BYB7_9GAMM</name>
<evidence type="ECO:0000313" key="2">
    <source>
        <dbReference type="EMBL" id="QBQ55051.1"/>
    </source>
</evidence>
<dbReference type="OrthoDB" id="53473at2"/>
<keyword evidence="3" id="KW-1185">Reference proteome</keyword>